<reference evidence="3" key="1">
    <citation type="submission" date="2016-10" db="EMBL/GenBank/DDBJ databases">
        <authorList>
            <person name="Varghese N."/>
            <person name="Submissions S."/>
        </authorList>
    </citation>
    <scope>NUCLEOTIDE SEQUENCE [LARGE SCALE GENOMIC DNA]</scope>
    <source>
        <strain evidence="3">DSM 25811 / CCM 8410 / LMG 26954 / E90</strain>
    </source>
</reference>
<organism evidence="2 3">
    <name type="scientific">Niabella drilacis (strain DSM 25811 / CCM 8410 / CCUG 62505 / LMG 26954 / E90)</name>
    <dbReference type="NCBI Taxonomy" id="1285928"/>
    <lineage>
        <taxon>Bacteria</taxon>
        <taxon>Pseudomonadati</taxon>
        <taxon>Bacteroidota</taxon>
        <taxon>Chitinophagia</taxon>
        <taxon>Chitinophagales</taxon>
        <taxon>Chitinophagaceae</taxon>
        <taxon>Niabella</taxon>
    </lineage>
</organism>
<sequence length="300" mass="32445">MKNFINKQKCFLPVLMVLAMVLNARAQQAGKEKQFSKTYPLAQNQAVSVFNAFGNVEVHNWNRAEVKVEVSIMVRAADAAIAQEILNAIIIESKEGNPVSFATHIEENTKTDKKKISVNYAVYLPPGNKLTINNSLGNIIIPGRSGAVTVMQFMGDLKTGDLSAASTIESKLGNVTIASLKNAHIKIAHSSVTIKALSGSITGDFLLCRQLELGATNALEKLDLKLAYCTTALNLPPSFSGSFDIETKYSKLNNQSPVKITQDTPEEQFGFLVTRKYSGRSGSGKVPVKISGNLGSLLLQ</sequence>
<accession>A0A1G6XLD9</accession>
<dbReference type="AlphaFoldDB" id="A0A1G6XLD9"/>
<evidence type="ECO:0000313" key="2">
    <source>
        <dbReference type="EMBL" id="SDD78960.1"/>
    </source>
</evidence>
<evidence type="ECO:0000313" key="3">
    <source>
        <dbReference type="Proteomes" id="UP000198757"/>
    </source>
</evidence>
<feature type="chain" id="PRO_5011455034" description="Adhesin domain-containing protein" evidence="1">
    <location>
        <begin position="27"/>
        <end position="300"/>
    </location>
</feature>
<keyword evidence="3" id="KW-1185">Reference proteome</keyword>
<gene>
    <name evidence="2" type="ORF">SAMN04487894_113116</name>
</gene>
<name>A0A1G6XLD9_NIADE</name>
<dbReference type="RefSeq" id="WP_090391952.1">
    <property type="nucleotide sequence ID" value="NZ_FMZO01000013.1"/>
</dbReference>
<dbReference type="STRING" id="1285928.SAMN04487894_113116"/>
<evidence type="ECO:0000256" key="1">
    <source>
        <dbReference type="SAM" id="SignalP"/>
    </source>
</evidence>
<evidence type="ECO:0008006" key="4">
    <source>
        <dbReference type="Google" id="ProtNLM"/>
    </source>
</evidence>
<dbReference type="Proteomes" id="UP000198757">
    <property type="component" value="Unassembled WGS sequence"/>
</dbReference>
<keyword evidence="1" id="KW-0732">Signal</keyword>
<protein>
    <recommendedName>
        <fullName evidence="4">Adhesin domain-containing protein</fullName>
    </recommendedName>
</protein>
<dbReference type="OrthoDB" id="1117657at2"/>
<dbReference type="EMBL" id="FMZO01000013">
    <property type="protein sequence ID" value="SDD78960.1"/>
    <property type="molecule type" value="Genomic_DNA"/>
</dbReference>
<feature type="signal peptide" evidence="1">
    <location>
        <begin position="1"/>
        <end position="26"/>
    </location>
</feature>
<proteinExistence type="predicted"/>